<organism evidence="1 2">
    <name type="scientific">Candidatus Dojkabacteria bacterium</name>
    <dbReference type="NCBI Taxonomy" id="2099670"/>
    <lineage>
        <taxon>Bacteria</taxon>
        <taxon>Candidatus Dojkabacteria</taxon>
    </lineage>
</organism>
<proteinExistence type="predicted"/>
<feature type="non-terminal residue" evidence="1">
    <location>
        <position position="1"/>
    </location>
</feature>
<accession>A0A955KVS3</accession>
<comment type="caution">
    <text evidence="1">The sequence shown here is derived from an EMBL/GenBank/DDBJ whole genome shotgun (WGS) entry which is preliminary data.</text>
</comment>
<gene>
    <name evidence="1" type="ORF">KC622_02780</name>
</gene>
<name>A0A955KVS3_9BACT</name>
<dbReference type="AlphaFoldDB" id="A0A955KVS3"/>
<protein>
    <submittedName>
        <fullName evidence="1">Uncharacterized protein</fullName>
    </submittedName>
</protein>
<dbReference type="Proteomes" id="UP000748332">
    <property type="component" value="Unassembled WGS sequence"/>
</dbReference>
<reference evidence="1" key="1">
    <citation type="submission" date="2020-04" db="EMBL/GenBank/DDBJ databases">
        <authorList>
            <person name="Zhang T."/>
        </authorList>
    </citation>
    <scope>NUCLEOTIDE SEQUENCE</scope>
    <source>
        <strain evidence="1">HKST-UBA16</strain>
    </source>
</reference>
<evidence type="ECO:0000313" key="2">
    <source>
        <dbReference type="Proteomes" id="UP000748332"/>
    </source>
</evidence>
<dbReference type="EMBL" id="JAGQLM010000121">
    <property type="protein sequence ID" value="MCA9375229.1"/>
    <property type="molecule type" value="Genomic_DNA"/>
</dbReference>
<sequence>LMEDLREVHKRGSLPHDYVSILSHHPSIIVGEEVLLRDDTSYDDVLNILSTAFSLHGQEAYASLLERIRTAKSQDHEFLKMLEGADNQLSIETQLLNEEINILGRTVQGEGKGLKMNPAAYMEVPDFGDLKDRIDTYITGAGQFRLFLNTLFNIKPYKFWDKQSKTDRAISAMLAAVVMMDLTLAVVDPIDIYENLAAKEWWKLLFRLAVPISLHLANVFVTEGMAASSPENQRKHQEFGSWDFAIRLT</sequence>
<reference evidence="1" key="2">
    <citation type="journal article" date="2021" name="Microbiome">
        <title>Successional dynamics and alternative stable states in a saline activated sludge microbial community over 9 years.</title>
        <authorList>
            <person name="Wang Y."/>
            <person name="Ye J."/>
            <person name="Ju F."/>
            <person name="Liu L."/>
            <person name="Boyd J.A."/>
            <person name="Deng Y."/>
            <person name="Parks D.H."/>
            <person name="Jiang X."/>
            <person name="Yin X."/>
            <person name="Woodcroft B.J."/>
            <person name="Tyson G.W."/>
            <person name="Hugenholtz P."/>
            <person name="Polz M.F."/>
            <person name="Zhang T."/>
        </authorList>
    </citation>
    <scope>NUCLEOTIDE SEQUENCE</scope>
    <source>
        <strain evidence="1">HKST-UBA16</strain>
    </source>
</reference>
<evidence type="ECO:0000313" key="1">
    <source>
        <dbReference type="EMBL" id="MCA9375229.1"/>
    </source>
</evidence>